<feature type="chain" id="PRO_5041352945" evidence="3">
    <location>
        <begin position="30"/>
        <end position="310"/>
    </location>
</feature>
<evidence type="ECO:0000313" key="6">
    <source>
        <dbReference type="Proteomes" id="UP001164390"/>
    </source>
</evidence>
<evidence type="ECO:0000259" key="4">
    <source>
        <dbReference type="SMART" id="SM00062"/>
    </source>
</evidence>
<dbReference type="PANTHER" id="PTHR35936:SF17">
    <property type="entry name" value="ARGININE-BINDING EXTRACELLULAR PROTEIN ARTP"/>
    <property type="match status" value="1"/>
</dbReference>
<dbReference type="PROSITE" id="PS51257">
    <property type="entry name" value="PROKAR_LIPOPROTEIN"/>
    <property type="match status" value="1"/>
</dbReference>
<gene>
    <name evidence="5" type="ORF">L0C25_16460</name>
</gene>
<dbReference type="Pfam" id="PF00497">
    <property type="entry name" value="SBP_bac_3"/>
    <property type="match status" value="1"/>
</dbReference>
<dbReference type="Gene3D" id="3.40.190.10">
    <property type="entry name" value="Periplasmic binding protein-like II"/>
    <property type="match status" value="2"/>
</dbReference>
<evidence type="ECO:0000256" key="1">
    <source>
        <dbReference type="ARBA" id="ARBA00022729"/>
    </source>
</evidence>
<dbReference type="SMART" id="SM00062">
    <property type="entry name" value="PBPb"/>
    <property type="match status" value="1"/>
</dbReference>
<organism evidence="5 6">
    <name type="scientific">Solicola gregarius</name>
    <dbReference type="NCBI Taxonomy" id="2908642"/>
    <lineage>
        <taxon>Bacteria</taxon>
        <taxon>Bacillati</taxon>
        <taxon>Actinomycetota</taxon>
        <taxon>Actinomycetes</taxon>
        <taxon>Propionibacteriales</taxon>
        <taxon>Nocardioidaceae</taxon>
        <taxon>Solicola</taxon>
    </lineage>
</organism>
<dbReference type="EMBL" id="CP094970">
    <property type="protein sequence ID" value="UYM04125.1"/>
    <property type="molecule type" value="Genomic_DNA"/>
</dbReference>
<keyword evidence="6" id="KW-1185">Reference proteome</keyword>
<dbReference type="AlphaFoldDB" id="A0AA46YJ56"/>
<name>A0AA46YJ56_9ACTN</name>
<feature type="signal peptide" evidence="3">
    <location>
        <begin position="1"/>
        <end position="29"/>
    </location>
</feature>
<evidence type="ECO:0000256" key="3">
    <source>
        <dbReference type="SAM" id="SignalP"/>
    </source>
</evidence>
<evidence type="ECO:0000313" key="5">
    <source>
        <dbReference type="EMBL" id="UYM04125.1"/>
    </source>
</evidence>
<dbReference type="KEGG" id="sgrg:L0C25_16460"/>
<reference evidence="5" key="1">
    <citation type="submission" date="2022-01" db="EMBL/GenBank/DDBJ databases">
        <title>Nocardioidaceae gen. sp. A5X3R13.</title>
        <authorList>
            <person name="Lopez Marin M.A."/>
            <person name="Uhlik O."/>
        </authorList>
    </citation>
    <scope>NUCLEOTIDE SEQUENCE</scope>
    <source>
        <strain evidence="5">A5X3R13</strain>
    </source>
</reference>
<sequence length="310" mass="33039">MNIRHCAGAALAGTALVLSLAACSDHSDAGGTSTTTEQESDITKGVEADPAAEKLVPDDVKDAGAITVAMDLSYPPTSFLSEGDKQPIGYNVDIANLIGTKLGLDVDIKDVSFETIIPGLQGGRYDFTTTNMSPTPERLKVLDMITYWEAGSSLITAKDNPEDFTFEDPSTLCGHKVAVMTGTTQAEIYLPEISKECNAAGMDDVDATTLPNVQDALTQLASGRLETVFYDTSSLAWAAKQQPDQFDLLEPQYQKKVGNDIVAIGLDKKSPLTEAIHGAVQSMMDDGTYEEALSRWGLEAGAMDTSKILS</sequence>
<dbReference type="PANTHER" id="PTHR35936">
    <property type="entry name" value="MEMBRANE-BOUND LYTIC MUREIN TRANSGLYCOSYLASE F"/>
    <property type="match status" value="1"/>
</dbReference>
<protein>
    <submittedName>
        <fullName evidence="5">ABC transporter substrate-binding protein</fullName>
    </submittedName>
</protein>
<keyword evidence="1 3" id="KW-0732">Signal</keyword>
<dbReference type="RefSeq" id="WP_271632784.1">
    <property type="nucleotide sequence ID" value="NZ_CP094970.1"/>
</dbReference>
<feature type="domain" description="Solute-binding protein family 3/N-terminal" evidence="4">
    <location>
        <begin position="65"/>
        <end position="300"/>
    </location>
</feature>
<dbReference type="InterPro" id="IPR001638">
    <property type="entry name" value="Solute-binding_3/MltF_N"/>
</dbReference>
<feature type="region of interest" description="Disordered" evidence="2">
    <location>
        <begin position="28"/>
        <end position="49"/>
    </location>
</feature>
<dbReference type="SUPFAM" id="SSF53850">
    <property type="entry name" value="Periplasmic binding protein-like II"/>
    <property type="match status" value="1"/>
</dbReference>
<accession>A0AA46YJ56</accession>
<dbReference type="CDD" id="cd01004">
    <property type="entry name" value="PBP2_MidA_like"/>
    <property type="match status" value="1"/>
</dbReference>
<proteinExistence type="predicted"/>
<evidence type="ECO:0000256" key="2">
    <source>
        <dbReference type="SAM" id="MobiDB-lite"/>
    </source>
</evidence>
<dbReference type="Proteomes" id="UP001164390">
    <property type="component" value="Chromosome"/>
</dbReference>